<accession>A0A9R1U3Y9</accession>
<accession>A0A0C9RKJ8</accession>
<protein>
    <submittedName>
        <fullName evidence="4">F-box only protein 39</fullName>
    </submittedName>
    <submittedName>
        <fullName evidence="2">Fbxo39 protein</fullName>
    </submittedName>
</protein>
<dbReference type="InterPro" id="IPR036047">
    <property type="entry name" value="F-box-like_dom_sf"/>
</dbReference>
<evidence type="ECO:0000313" key="3">
    <source>
        <dbReference type="Proteomes" id="UP000694866"/>
    </source>
</evidence>
<dbReference type="SUPFAM" id="SSF52047">
    <property type="entry name" value="RNI-like"/>
    <property type="match status" value="1"/>
</dbReference>
<evidence type="ECO:0000313" key="4">
    <source>
        <dbReference type="RefSeq" id="XP_011306608.1"/>
    </source>
</evidence>
<keyword evidence="3" id="KW-1185">Reference proteome</keyword>
<dbReference type="SMART" id="SM00256">
    <property type="entry name" value="FBOX"/>
    <property type="match status" value="1"/>
</dbReference>
<dbReference type="PROSITE" id="PS50181">
    <property type="entry name" value="FBOX"/>
    <property type="match status" value="1"/>
</dbReference>
<proteinExistence type="predicted"/>
<dbReference type="Gene3D" id="1.20.1280.50">
    <property type="match status" value="1"/>
</dbReference>
<dbReference type="Proteomes" id="UP000694866">
    <property type="component" value="Unplaced"/>
</dbReference>
<dbReference type="AlphaFoldDB" id="A0A0C9RKJ8"/>
<organism evidence="2">
    <name type="scientific">Fopius arisanus</name>
    <dbReference type="NCBI Taxonomy" id="64838"/>
    <lineage>
        <taxon>Eukaryota</taxon>
        <taxon>Metazoa</taxon>
        <taxon>Ecdysozoa</taxon>
        <taxon>Arthropoda</taxon>
        <taxon>Hexapoda</taxon>
        <taxon>Insecta</taxon>
        <taxon>Pterygota</taxon>
        <taxon>Neoptera</taxon>
        <taxon>Endopterygota</taxon>
        <taxon>Hymenoptera</taxon>
        <taxon>Apocrita</taxon>
        <taxon>Ichneumonoidea</taxon>
        <taxon>Braconidae</taxon>
        <taxon>Opiinae</taxon>
        <taxon>Fopius</taxon>
    </lineage>
</organism>
<reference evidence="2" key="1">
    <citation type="submission" date="2015-01" db="EMBL/GenBank/DDBJ databases">
        <title>Transcriptome Assembly of Fopius arisanus.</title>
        <authorList>
            <person name="Geib S."/>
        </authorList>
    </citation>
    <scope>NUCLEOTIDE SEQUENCE</scope>
</reference>
<name>A0A0C9RKJ8_9HYME</name>
<dbReference type="PANTHER" id="PTHR20872">
    <property type="match status" value="1"/>
</dbReference>
<dbReference type="OrthoDB" id="9974792at2759"/>
<dbReference type="Gene3D" id="3.80.10.10">
    <property type="entry name" value="Ribonuclease Inhibitor"/>
    <property type="match status" value="1"/>
</dbReference>
<evidence type="ECO:0000259" key="1">
    <source>
        <dbReference type="PROSITE" id="PS50181"/>
    </source>
</evidence>
<feature type="domain" description="F-box" evidence="1">
    <location>
        <begin position="1"/>
        <end position="45"/>
    </location>
</feature>
<dbReference type="EMBL" id="GBYB01007431">
    <property type="protein sequence ID" value="JAG77198.1"/>
    <property type="molecule type" value="Transcribed_RNA"/>
</dbReference>
<dbReference type="KEGG" id="fas:105268611"/>
<sequence length="429" mass="49633">MWNQLPELILIRIFRNLNCEDRFNASGVCQVWRRGVAAPTLWRSVTILIDRDLASGFRLATVLTRKYGEHMRSLELAWSRPYVLSKETRNSANVKAQEGVDFLTALKSKDVQLTEFILTNWYFGTNWNYRGRILYALSHFLGSQSTLETLSLGNSNLGVTDVSKLLRAITQSSGEGLKSLDLRGAFRDWQIPHNSSKYLRHLSRLHALSNLQLDYPSISSQCLLTLANTTTSLRTLHISIRNTDQRQHTIENSAWQALVSACPQLAVSYNIVNISHFEDMSYLLQPSVPMARFQMYCGHVWDQSRSRNFRSTVGLLVTYYSSTLVEVILQLRNNREELDDLLVSMLQRCKFLTTLRYDGIIRNLETLGEILKLQRERITRFKTIHIRPRRVSLDNREILSDICYKFNRGLREQGVNFKVQHPGNSIFYY</sequence>
<dbReference type="PANTHER" id="PTHR20872:SF1">
    <property type="entry name" value="F-BOX DOMAIN-CONTAINING PROTEIN"/>
    <property type="match status" value="1"/>
</dbReference>
<dbReference type="InterPro" id="IPR032675">
    <property type="entry name" value="LRR_dom_sf"/>
</dbReference>
<evidence type="ECO:0000313" key="2">
    <source>
        <dbReference type="EMBL" id="JAG77198.1"/>
    </source>
</evidence>
<dbReference type="SUPFAM" id="SSF81383">
    <property type="entry name" value="F-box domain"/>
    <property type="match status" value="1"/>
</dbReference>
<dbReference type="RefSeq" id="XP_011306608.1">
    <property type="nucleotide sequence ID" value="XM_011308306.1"/>
</dbReference>
<reference evidence="4" key="2">
    <citation type="submission" date="2025-04" db="UniProtKB">
        <authorList>
            <consortium name="RefSeq"/>
        </authorList>
    </citation>
    <scope>IDENTIFICATION</scope>
    <source>
        <strain evidence="4">USDA-PBARC FA_bdor</strain>
        <tissue evidence="4">Whole organism</tissue>
    </source>
</reference>
<dbReference type="InterPro" id="IPR001810">
    <property type="entry name" value="F-box_dom"/>
</dbReference>
<dbReference type="Pfam" id="PF12937">
    <property type="entry name" value="F-box-like"/>
    <property type="match status" value="1"/>
</dbReference>
<gene>
    <name evidence="2" type="primary">Fbxo39</name>
    <name evidence="4" type="synonym">LOC105268611</name>
    <name evidence="2" type="ORF">g.8231</name>
</gene>
<dbReference type="GeneID" id="105268611"/>